<keyword evidence="7" id="KW-1185">Reference proteome</keyword>
<evidence type="ECO:0000256" key="5">
    <source>
        <dbReference type="SAM" id="Phobius"/>
    </source>
</evidence>
<dbReference type="InterPro" id="IPR019109">
    <property type="entry name" value="MamF_MmsF"/>
</dbReference>
<proteinExistence type="predicted"/>
<dbReference type="RefSeq" id="WP_156608120.1">
    <property type="nucleotide sequence ID" value="NZ_WPCU01000004.1"/>
</dbReference>
<feature type="transmembrane region" description="Helical" evidence="5">
    <location>
        <begin position="104"/>
        <end position="127"/>
    </location>
</feature>
<feature type="transmembrane region" description="Helical" evidence="5">
    <location>
        <begin position="70"/>
        <end position="92"/>
    </location>
</feature>
<evidence type="ECO:0000313" key="6">
    <source>
        <dbReference type="EMBL" id="MVA75163.1"/>
    </source>
</evidence>
<keyword evidence="2 5" id="KW-0812">Transmembrane</keyword>
<evidence type="ECO:0000256" key="1">
    <source>
        <dbReference type="ARBA" id="ARBA00004141"/>
    </source>
</evidence>
<comment type="caution">
    <text evidence="6">The sequence shown here is derived from an EMBL/GenBank/DDBJ whole genome shotgun (WGS) entry which is preliminary data.</text>
</comment>
<dbReference type="Proteomes" id="UP000435304">
    <property type="component" value="Unassembled WGS sequence"/>
</dbReference>
<protein>
    <recommendedName>
        <fullName evidence="8">DUF4870 domain-containing protein</fullName>
    </recommendedName>
</protein>
<keyword evidence="3 5" id="KW-1133">Transmembrane helix</keyword>
<organism evidence="6 7">
    <name type="scientific">Auraticoccus cholistanensis</name>
    <dbReference type="NCBI Taxonomy" id="2656650"/>
    <lineage>
        <taxon>Bacteria</taxon>
        <taxon>Bacillati</taxon>
        <taxon>Actinomycetota</taxon>
        <taxon>Actinomycetes</taxon>
        <taxon>Propionibacteriales</taxon>
        <taxon>Propionibacteriaceae</taxon>
        <taxon>Auraticoccus</taxon>
    </lineage>
</organism>
<keyword evidence="4 5" id="KW-0472">Membrane</keyword>
<dbReference type="Pfam" id="PF09685">
    <property type="entry name" value="MamF_MmsF"/>
    <property type="match status" value="1"/>
</dbReference>
<evidence type="ECO:0000256" key="4">
    <source>
        <dbReference type="ARBA" id="ARBA00023136"/>
    </source>
</evidence>
<comment type="subcellular location">
    <subcellularLocation>
        <location evidence="1">Membrane</location>
        <topology evidence="1">Multi-pass membrane protein</topology>
    </subcellularLocation>
</comment>
<sequence>MTSAAVPPPPRPAGPAPSGALAWWLGLVLLLTCVPVLSNVLATVAAVLVHRSTDRRAGFAREVTRRAANLQLTLALATVLLLGVHVLLLFLLTRGEPQSGFFPIGIAISLVPVLGLYACVLSVVSAVRAGRGRLTPAVGAIGFFRR</sequence>
<evidence type="ECO:0000313" key="7">
    <source>
        <dbReference type="Proteomes" id="UP000435304"/>
    </source>
</evidence>
<evidence type="ECO:0000256" key="3">
    <source>
        <dbReference type="ARBA" id="ARBA00022989"/>
    </source>
</evidence>
<feature type="transmembrane region" description="Helical" evidence="5">
    <location>
        <begin position="20"/>
        <end position="49"/>
    </location>
</feature>
<evidence type="ECO:0008006" key="8">
    <source>
        <dbReference type="Google" id="ProtNLM"/>
    </source>
</evidence>
<gene>
    <name evidence="6" type="ORF">GC722_03835</name>
</gene>
<evidence type="ECO:0000256" key="2">
    <source>
        <dbReference type="ARBA" id="ARBA00022692"/>
    </source>
</evidence>
<reference evidence="6 7" key="1">
    <citation type="submission" date="2019-12" db="EMBL/GenBank/DDBJ databases">
        <title>Auraticoccus cholistani sp. nov., an actinomycete isolated from soil of Cholistan desert.</title>
        <authorList>
            <person name="Cheema M.T."/>
        </authorList>
    </citation>
    <scope>NUCLEOTIDE SEQUENCE [LARGE SCALE GENOMIC DNA]</scope>
    <source>
        <strain evidence="6 7">F435</strain>
    </source>
</reference>
<dbReference type="AlphaFoldDB" id="A0A6A9UQZ5"/>
<dbReference type="EMBL" id="WPCU01000004">
    <property type="protein sequence ID" value="MVA75163.1"/>
    <property type="molecule type" value="Genomic_DNA"/>
</dbReference>
<name>A0A6A9UQZ5_9ACTN</name>
<accession>A0A6A9UQZ5</accession>